<name>A0A0N9UPP5_SPHMC</name>
<keyword evidence="2 4" id="KW-0067">ATP-binding</keyword>
<dbReference type="PANTHER" id="PTHR30448:SF0">
    <property type="entry name" value="RNASE ADAPTER PROTEIN RAPZ"/>
    <property type="match status" value="1"/>
</dbReference>
<feature type="binding site" evidence="4">
    <location>
        <begin position="65"/>
        <end position="68"/>
    </location>
    <ligand>
        <name>GTP</name>
        <dbReference type="ChEBI" id="CHEBI:37565"/>
    </ligand>
</feature>
<keyword evidence="1 4" id="KW-0547">Nucleotide-binding</keyword>
<proteinExistence type="inferred from homology"/>
<dbReference type="InterPro" id="IPR053931">
    <property type="entry name" value="RapZ_C"/>
</dbReference>
<evidence type="ECO:0000259" key="7">
    <source>
        <dbReference type="Pfam" id="PF22740"/>
    </source>
</evidence>
<accession>A0A0N9UPP5</accession>
<dbReference type="Proteomes" id="UP000058074">
    <property type="component" value="Chromosome"/>
</dbReference>
<evidence type="ECO:0000256" key="3">
    <source>
        <dbReference type="ARBA" id="ARBA00023134"/>
    </source>
</evidence>
<reference evidence="8 9" key="1">
    <citation type="journal article" date="2015" name="Genome Announc.">
        <title>Complete Genome Sequence of Polypropylene Glycol- and Polyethylene Glycol-Degrading Sphingopyxis macrogoltabida Strain EY-1.</title>
        <authorList>
            <person name="Ohtsubo Y."/>
            <person name="Nagata Y."/>
            <person name="Numata M."/>
            <person name="Tsuchikane K."/>
            <person name="Hosoyama A."/>
            <person name="Yamazoe A."/>
            <person name="Tsuda M."/>
            <person name="Fujita N."/>
            <person name="Kawai F."/>
        </authorList>
    </citation>
    <scope>NUCLEOTIDE SEQUENCE [LARGE SCALE GENOMIC DNA]</scope>
    <source>
        <strain evidence="8 9">EY-1</strain>
    </source>
</reference>
<dbReference type="RefSeq" id="WP_054589062.1">
    <property type="nucleotide sequence ID" value="NZ_CP012700.1"/>
</dbReference>
<dbReference type="SUPFAM" id="SSF52540">
    <property type="entry name" value="P-loop containing nucleoside triphosphate hydrolases"/>
    <property type="match status" value="1"/>
</dbReference>
<dbReference type="PANTHER" id="PTHR30448">
    <property type="entry name" value="RNASE ADAPTER PROTEIN RAPZ"/>
    <property type="match status" value="1"/>
</dbReference>
<evidence type="ECO:0000256" key="4">
    <source>
        <dbReference type="HAMAP-Rule" id="MF_00636"/>
    </source>
</evidence>
<feature type="binding site" evidence="4">
    <location>
        <begin position="14"/>
        <end position="21"/>
    </location>
    <ligand>
        <name>ATP</name>
        <dbReference type="ChEBI" id="CHEBI:30616"/>
    </ligand>
</feature>
<dbReference type="Pfam" id="PF22740">
    <property type="entry name" value="PapZ_C"/>
    <property type="match status" value="1"/>
</dbReference>
<evidence type="ECO:0000313" key="9">
    <source>
        <dbReference type="Proteomes" id="UP000058074"/>
    </source>
</evidence>
<dbReference type="GO" id="GO:0005524">
    <property type="term" value="F:ATP binding"/>
    <property type="evidence" value="ECO:0007669"/>
    <property type="project" value="UniProtKB-UniRule"/>
</dbReference>
<organism evidence="8 9">
    <name type="scientific">Sphingopyxis macrogoltabida</name>
    <name type="common">Sphingomonas macrogoltabidus</name>
    <dbReference type="NCBI Taxonomy" id="33050"/>
    <lineage>
        <taxon>Bacteria</taxon>
        <taxon>Pseudomonadati</taxon>
        <taxon>Pseudomonadota</taxon>
        <taxon>Alphaproteobacteria</taxon>
        <taxon>Sphingomonadales</taxon>
        <taxon>Sphingomonadaceae</taxon>
        <taxon>Sphingopyxis</taxon>
    </lineage>
</organism>
<dbReference type="HAMAP" id="MF_00636">
    <property type="entry name" value="RapZ_like"/>
    <property type="match status" value="1"/>
</dbReference>
<evidence type="ECO:0000256" key="5">
    <source>
        <dbReference type="SAM" id="MobiDB-lite"/>
    </source>
</evidence>
<dbReference type="GO" id="GO:0005525">
    <property type="term" value="F:GTP binding"/>
    <property type="evidence" value="ECO:0007669"/>
    <property type="project" value="UniProtKB-UniRule"/>
</dbReference>
<sequence length="313" mass="34264">MSRTAEPRLLLVTGLSGAGKSTVLKVLEDLGWEVVDNLPLSLLEALIAAPAKGSNASRPLAVGIDSRSRGFKPNRLVKQIKSLREAGGRDVQTLFIDCAGAELERRFSETRRRHPLAEDRPAADGIAREREMMESLRRWAEHVIDTTNYSSNDLQQEVRQRFGDTGQDEPVLNIMSFGFARGLPRNADLVFDMRYLRNPHWDAKLRPGTGLDADVSAYIAADPAYETTVAQIETLLIALLPRYRAEGKSYVTVAFGCTGGRHRSVHVAERVAKRLRDAGHALTVIHRNLDSAPQDGLEGRPPSAPSAPGGGKA</sequence>
<dbReference type="InterPro" id="IPR053930">
    <property type="entry name" value="RapZ-like_N"/>
</dbReference>
<dbReference type="NCBIfam" id="NF003828">
    <property type="entry name" value="PRK05416.1"/>
    <property type="match status" value="1"/>
</dbReference>
<protein>
    <submittedName>
        <fullName evidence="8">Nucleotide-binding protein</fullName>
    </submittedName>
</protein>
<dbReference type="EMBL" id="CP012700">
    <property type="protein sequence ID" value="ALH81927.1"/>
    <property type="molecule type" value="Genomic_DNA"/>
</dbReference>
<dbReference type="OrthoDB" id="9784461at2"/>
<dbReference type="PIRSF" id="PIRSF005052">
    <property type="entry name" value="P-loopkin"/>
    <property type="match status" value="1"/>
</dbReference>
<feature type="domain" description="RapZ C-terminal" evidence="7">
    <location>
        <begin position="172"/>
        <end position="289"/>
    </location>
</feature>
<dbReference type="KEGG" id="smag:AN936_16645"/>
<dbReference type="InterPro" id="IPR027417">
    <property type="entry name" value="P-loop_NTPase"/>
</dbReference>
<dbReference type="InterPro" id="IPR005337">
    <property type="entry name" value="RapZ-like"/>
</dbReference>
<feature type="domain" description="RapZ-like N-terminal" evidence="6">
    <location>
        <begin position="9"/>
        <end position="163"/>
    </location>
</feature>
<dbReference type="Pfam" id="PF03668">
    <property type="entry name" value="RapZ-like_N"/>
    <property type="match status" value="1"/>
</dbReference>
<dbReference type="AlphaFoldDB" id="A0A0N9UPP5"/>
<feature type="region of interest" description="Disordered" evidence="5">
    <location>
        <begin position="289"/>
        <end position="313"/>
    </location>
</feature>
<evidence type="ECO:0000313" key="8">
    <source>
        <dbReference type="EMBL" id="ALH81927.1"/>
    </source>
</evidence>
<evidence type="ECO:0000259" key="6">
    <source>
        <dbReference type="Pfam" id="PF03668"/>
    </source>
</evidence>
<evidence type="ECO:0000256" key="2">
    <source>
        <dbReference type="ARBA" id="ARBA00022840"/>
    </source>
</evidence>
<evidence type="ECO:0000256" key="1">
    <source>
        <dbReference type="ARBA" id="ARBA00022741"/>
    </source>
</evidence>
<dbReference type="PATRIC" id="fig|33050.5.peg.3453"/>
<keyword evidence="3 4" id="KW-0342">GTP-binding</keyword>
<gene>
    <name evidence="8" type="ORF">AN936_16645</name>
</gene>